<dbReference type="STRING" id="1353952.A0A165GX39"/>
<evidence type="ECO:0000256" key="2">
    <source>
        <dbReference type="ARBA" id="ARBA00038157"/>
    </source>
</evidence>
<dbReference type="SUPFAM" id="SSF51430">
    <property type="entry name" value="NAD(P)-linked oxidoreductase"/>
    <property type="match status" value="1"/>
</dbReference>
<dbReference type="OrthoDB" id="48988at2759"/>
<dbReference type="PANTHER" id="PTHR43364">
    <property type="entry name" value="NADH-SPECIFIC METHYLGLYOXAL REDUCTASE-RELATED"/>
    <property type="match status" value="1"/>
</dbReference>
<dbReference type="Pfam" id="PF00248">
    <property type="entry name" value="Aldo_ket_red"/>
    <property type="match status" value="1"/>
</dbReference>
<gene>
    <name evidence="4" type="ORF">CALCODRAFT_432305</name>
</gene>
<feature type="domain" description="NADP-dependent oxidoreductase" evidence="3">
    <location>
        <begin position="34"/>
        <end position="343"/>
    </location>
</feature>
<keyword evidence="1" id="KW-0521">NADP</keyword>
<dbReference type="InterPro" id="IPR036812">
    <property type="entry name" value="NAD(P)_OxRdtase_dom_sf"/>
</dbReference>
<accession>A0A165GX39</accession>
<proteinExistence type="inferred from homology"/>
<evidence type="ECO:0000259" key="3">
    <source>
        <dbReference type="Pfam" id="PF00248"/>
    </source>
</evidence>
<reference evidence="4 5" key="1">
    <citation type="journal article" date="2016" name="Mol. Biol. Evol.">
        <title>Comparative Genomics of Early-Diverging Mushroom-Forming Fungi Provides Insights into the Origins of Lignocellulose Decay Capabilities.</title>
        <authorList>
            <person name="Nagy L.G."/>
            <person name="Riley R."/>
            <person name="Tritt A."/>
            <person name="Adam C."/>
            <person name="Daum C."/>
            <person name="Floudas D."/>
            <person name="Sun H."/>
            <person name="Yadav J.S."/>
            <person name="Pangilinan J."/>
            <person name="Larsson K.H."/>
            <person name="Matsuura K."/>
            <person name="Barry K."/>
            <person name="Labutti K."/>
            <person name="Kuo R."/>
            <person name="Ohm R.A."/>
            <person name="Bhattacharya S.S."/>
            <person name="Shirouzu T."/>
            <person name="Yoshinaga Y."/>
            <person name="Martin F.M."/>
            <person name="Grigoriev I.V."/>
            <person name="Hibbett D.S."/>
        </authorList>
    </citation>
    <scope>NUCLEOTIDE SEQUENCE [LARGE SCALE GENOMIC DNA]</scope>
    <source>
        <strain evidence="4 5">HHB12733</strain>
    </source>
</reference>
<dbReference type="EMBL" id="KV423949">
    <property type="protein sequence ID" value="KZT58599.1"/>
    <property type="molecule type" value="Genomic_DNA"/>
</dbReference>
<name>A0A165GX39_9BASI</name>
<dbReference type="InParanoid" id="A0A165GX39"/>
<sequence>MRQPPASFIPVPAPATKLGEYRLLSPSCGLRVSPLCMGGMSLGDAWTGILGGGIPKEKAFELLDTYYDAGGNFIDTANNYQEEQSEKWIGEWMEKRGNRDEIVLATKYSIGYRKARGDANLYVNYTGNHKKSLALSLRDSLEKLRTTYVDILYIHWWDYGSSVPEVMRALDDIVKTGKVLYLGISDTPAWIVAKANEYARAQGLSQFVVYQGEWSCLKRDFERDILPMCHAEGMGIAPWGVIAGGRFRTATQLAHRLKEGGDLRFGQNDLTEGEKNTSAALEKVANELGGEATLANVAISYVMHKQAYVFPIIGGKKVEHLKDNIKALDIKLTPGQVDFLDAAVPFDLGFPMNIMGGDPALYRDGRSKVRLLKPYGNVQWVRADQPIEA</sequence>
<dbReference type="InterPro" id="IPR023210">
    <property type="entry name" value="NADP_OxRdtase_dom"/>
</dbReference>
<dbReference type="Proteomes" id="UP000076842">
    <property type="component" value="Unassembled WGS sequence"/>
</dbReference>
<organism evidence="4 5">
    <name type="scientific">Calocera cornea HHB12733</name>
    <dbReference type="NCBI Taxonomy" id="1353952"/>
    <lineage>
        <taxon>Eukaryota</taxon>
        <taxon>Fungi</taxon>
        <taxon>Dikarya</taxon>
        <taxon>Basidiomycota</taxon>
        <taxon>Agaricomycotina</taxon>
        <taxon>Dacrymycetes</taxon>
        <taxon>Dacrymycetales</taxon>
        <taxon>Dacrymycetaceae</taxon>
        <taxon>Calocera</taxon>
    </lineage>
</organism>
<protein>
    <submittedName>
        <fullName evidence="4">Putative AAD14-putative aryl-alcohol reductase</fullName>
    </submittedName>
</protein>
<evidence type="ECO:0000313" key="4">
    <source>
        <dbReference type="EMBL" id="KZT58599.1"/>
    </source>
</evidence>
<evidence type="ECO:0000256" key="1">
    <source>
        <dbReference type="ARBA" id="ARBA00022857"/>
    </source>
</evidence>
<dbReference type="Gene3D" id="3.20.20.100">
    <property type="entry name" value="NADP-dependent oxidoreductase domain"/>
    <property type="match status" value="1"/>
</dbReference>
<dbReference type="InterPro" id="IPR050523">
    <property type="entry name" value="AKR_Detox_Biosynth"/>
</dbReference>
<keyword evidence="5" id="KW-1185">Reference proteome</keyword>
<comment type="similarity">
    <text evidence="2">Belongs to the aldo/keto reductase family. Aldo/keto reductase 2 subfamily.</text>
</comment>
<dbReference type="AlphaFoldDB" id="A0A165GX39"/>
<dbReference type="PANTHER" id="PTHR43364:SF7">
    <property type="entry name" value="NADP-DEPENDENT OXIDOREDUCTASE DOMAIN-CONTAINING PROTEIN-RELATED"/>
    <property type="match status" value="1"/>
</dbReference>
<evidence type="ECO:0000313" key="5">
    <source>
        <dbReference type="Proteomes" id="UP000076842"/>
    </source>
</evidence>